<dbReference type="GO" id="GO:0003723">
    <property type="term" value="F:RNA binding"/>
    <property type="evidence" value="ECO:0007669"/>
    <property type="project" value="TreeGrafter"/>
</dbReference>
<sequence>MFGNLNKPAFGAAATNTSFGFGTSAANTTNPFGQNQLFGKPAGAFGSPSTSAFGQPTNTLFPATQPQTTSLFQNANAGFGTHPVSTQSGFGTSNLFGQQQQQQQQQPAAGGLFNTTTAFGQQNKPTGFGFGTQAAQPNLFGQAQPQQQQAASIFQPTTSNLFGASGAFGQQSSGTGTVKFNPVTGTDTMMKSGVATSINTKHHSITCMKEYENKSFEELRFEDYAANRKGPQNALFSGPQQQTGFGATPFGGTVSSAPSLFGQTTDASKSAFTGFGQQATPAFGQNAGFGMANQQQQTAGLFGKPATGFGTPTSQSNLNFGFGNTAQTNNPFGQTQQPKAFGSTAPSIFGTNTATTQATAFGTGGGLFGQTNTQNTAGSLFGKTAQPTTNFGTNQATAFPFTTPTTIQTTGLFSNAAKPIFGQATTAPAFGQTNTFGNNTFASSFGKPTAQAFGTTQTPAFGNALGGTLQPQNNSLFGNNAPKPGGLFTNTNVTGLFNNTNTSFQPNTGFSLQPQQQQSMFPSTDQQLATNLALLTADPFGDAPHLAGLEPKLKTSSPSLSATDPKELKSLLDASKKVDNSSASKLKVVPIRSVKDSLFEGVSPTLNGDVNSKEYVKTNCRRLILKNRPSGGGDNPSPGIMRTDILKHIMGSPDNDENLNPDLNGTNQNSQPEIRKSPLRLNFENSGDLSNHVVGSQSFLLDNSSIKNNSLDNIQKSNKPSVVDVEVETEEPALNATGENKKSYPCNIVCTRPEYYILPSPEELVKYIDELGRCMVKGFTIGRKGYGNVYFPEEMDVYGLNIDELVHFRYREINVYPDDEKKPPVGQGLNRKAQVTLDNVYPRRPGTNVLIKDINELLQMNFSEKLRKVTVNKDAKFIDYRPETGSWVFKVDHFSRYGFDESDEETVQKNGKEAAEKKMEGVSTTDVPVQTKMTVEKATEKESLAKSSPNEKQVYGLDDDIFVEEGTQFQAEGDMLQTSMYVDISEDDYRVIPTEMPLHHHDFASSKNIQVMKSTLFADDDRSSDGGGSHISIIRQYLDIPDDIRALSVVREESVPKKKIMLRPKIEKIYNINENESGTDLMRIRSYQDLGIFKGNSFKVGWSKGFSFYNLVPKQEGGTQLVLNDIRCGSVKTFEPIDEILKDSLDIVLEESTFNLDANQIPTFKIIKNHSYLKKQTKLFENLMEKYNCKETKYLYSIWTLADALWGPSEDTPWNRRHLLSEWLKFNTSYESGNEPIKNIFDHLSVFKINEAANLALEKRYPNLSLIISQLSVTNRTKMFLQEQIESWYKSMSSEHINEGMKKIYLLLAGTPIRDDVNIFDDIDWKRAFGMHLWYVSPVGAPIEMVIELYKKAFEEYTYAEMPNPPYRTNYVEGGSFDLLYHILMLYRSRVHRLSTVLNSSTHTDNYLDYWLSWLLLQLFQSLEVGIMDDSEKIKLCTSFSNQLESLGEWEWAIFILLHIEDNSLKKNLIMGILDRNLSSDVNKTTAKTENNLVNRMHIPPEWIHVVKGHKTLLVEKYFQAFNHFAHARDYCKANDILVDQLLPSLFVNEQYDIIKVLIGEIEEGAGDIEHWSNEAGLFRDFIELQERYVSSEDNLRIQMSLQSISSRIANFVPKTNHQKLCFAEMSKRCASIYKEFCKKSHSTVFRSSYLEFIENLNMPPDFKQTEALFIINEIGSRC</sequence>
<dbReference type="EMBL" id="OV651824">
    <property type="protein sequence ID" value="CAH1102203.1"/>
    <property type="molecule type" value="Genomic_DNA"/>
</dbReference>
<dbReference type="GO" id="GO:0051028">
    <property type="term" value="P:mRNA transport"/>
    <property type="evidence" value="ECO:0007669"/>
    <property type="project" value="UniProtKB-KW"/>
</dbReference>
<feature type="region of interest" description="Disordered" evidence="12">
    <location>
        <begin position="905"/>
        <end position="926"/>
    </location>
</feature>
<dbReference type="PROSITE" id="PS51434">
    <property type="entry name" value="NUP_C"/>
    <property type="match status" value="1"/>
</dbReference>
<dbReference type="Gene3D" id="1.10.10.2360">
    <property type="match status" value="1"/>
</dbReference>
<name>A0A9P0CKB9_9CUCU</name>
<protein>
    <recommendedName>
        <fullName evidence="4">Nuclear pore complex protein Nup98-Nup96</fullName>
    </recommendedName>
</protein>
<evidence type="ECO:0000256" key="7">
    <source>
        <dbReference type="ARBA" id="ARBA00022816"/>
    </source>
</evidence>
<reference evidence="14" key="1">
    <citation type="submission" date="2022-01" db="EMBL/GenBank/DDBJ databases">
        <authorList>
            <person name="King R."/>
        </authorList>
    </citation>
    <scope>NUCLEOTIDE SEQUENCE</scope>
</reference>
<evidence type="ECO:0000256" key="2">
    <source>
        <dbReference type="ARBA" id="ARBA00004620"/>
    </source>
</evidence>
<evidence type="ECO:0000256" key="10">
    <source>
        <dbReference type="ARBA" id="ARBA00023132"/>
    </source>
</evidence>
<evidence type="ECO:0000256" key="12">
    <source>
        <dbReference type="SAM" id="MobiDB-lite"/>
    </source>
</evidence>
<comment type="similarity">
    <text evidence="3">Belongs to the nucleoporin GLFG family.</text>
</comment>
<keyword evidence="5" id="KW-0813">Transport</keyword>
<dbReference type="InterPro" id="IPR037665">
    <property type="entry name" value="Nucleoporin_S59-like"/>
</dbReference>
<dbReference type="GO" id="GO:0006606">
    <property type="term" value="P:protein import into nucleus"/>
    <property type="evidence" value="ECO:0007669"/>
    <property type="project" value="TreeGrafter"/>
</dbReference>
<keyword evidence="6" id="KW-0068">Autocatalytic cleavage</keyword>
<feature type="domain" description="Peptidase S59" evidence="13">
    <location>
        <begin position="752"/>
        <end position="894"/>
    </location>
</feature>
<gene>
    <name evidence="14" type="ORF">PSYICH_LOCUS3273</name>
</gene>
<evidence type="ECO:0000256" key="5">
    <source>
        <dbReference type="ARBA" id="ARBA00022448"/>
    </source>
</evidence>
<dbReference type="GO" id="GO:0006405">
    <property type="term" value="P:RNA export from nucleus"/>
    <property type="evidence" value="ECO:0007669"/>
    <property type="project" value="TreeGrafter"/>
</dbReference>
<dbReference type="GO" id="GO:0034398">
    <property type="term" value="P:telomere tethering at nuclear periphery"/>
    <property type="evidence" value="ECO:0007669"/>
    <property type="project" value="TreeGrafter"/>
</dbReference>
<dbReference type="GO" id="GO:0044614">
    <property type="term" value="C:nuclear pore cytoplasmic filaments"/>
    <property type="evidence" value="ECO:0007669"/>
    <property type="project" value="TreeGrafter"/>
</dbReference>
<dbReference type="Pfam" id="PF12110">
    <property type="entry name" value="Nup96"/>
    <property type="match status" value="1"/>
</dbReference>
<keyword evidence="11" id="KW-0539">Nucleus</keyword>
<evidence type="ECO:0000256" key="8">
    <source>
        <dbReference type="ARBA" id="ARBA00022927"/>
    </source>
</evidence>
<feature type="region of interest" description="Disordered" evidence="12">
    <location>
        <begin position="651"/>
        <end position="673"/>
    </location>
</feature>
<proteinExistence type="inferred from homology"/>
<dbReference type="GO" id="GO:0031965">
    <property type="term" value="C:nuclear membrane"/>
    <property type="evidence" value="ECO:0007669"/>
    <property type="project" value="UniProtKB-SubCell"/>
</dbReference>
<dbReference type="FunFam" id="1.10.10.2360:FF:000001">
    <property type="entry name" value="Nuclear pore complex protein Nup98-Nup96"/>
    <property type="match status" value="1"/>
</dbReference>
<keyword evidence="15" id="KW-1185">Reference proteome</keyword>
<dbReference type="OrthoDB" id="3797628at2759"/>
<dbReference type="InterPro" id="IPR036903">
    <property type="entry name" value="Nup98_auto-Pept-S59_dom_sf"/>
</dbReference>
<evidence type="ECO:0000256" key="3">
    <source>
        <dbReference type="ARBA" id="ARBA00008926"/>
    </source>
</evidence>
<dbReference type="InterPro" id="IPR007230">
    <property type="entry name" value="Nup98_auto-Pept-S59_dom"/>
</dbReference>
<dbReference type="GO" id="GO:0008139">
    <property type="term" value="F:nuclear localization sequence binding"/>
    <property type="evidence" value="ECO:0007669"/>
    <property type="project" value="TreeGrafter"/>
</dbReference>
<accession>A0A9P0CKB9</accession>
<keyword evidence="8" id="KW-0653">Protein transport</keyword>
<evidence type="ECO:0000313" key="15">
    <source>
        <dbReference type="Proteomes" id="UP001153636"/>
    </source>
</evidence>
<keyword evidence="9" id="KW-0811">Translocation</keyword>
<evidence type="ECO:0000259" key="13">
    <source>
        <dbReference type="PROSITE" id="PS51434"/>
    </source>
</evidence>
<dbReference type="GO" id="GO:0017056">
    <property type="term" value="F:structural constituent of nuclear pore"/>
    <property type="evidence" value="ECO:0007669"/>
    <property type="project" value="InterPro"/>
</dbReference>
<dbReference type="Pfam" id="PF21240">
    <property type="entry name" value="Nup98_GLEBS"/>
    <property type="match status" value="1"/>
</dbReference>
<keyword evidence="7" id="KW-0509">mRNA transport</keyword>
<organism evidence="14 15">
    <name type="scientific">Psylliodes chrysocephalus</name>
    <dbReference type="NCBI Taxonomy" id="3402493"/>
    <lineage>
        <taxon>Eukaryota</taxon>
        <taxon>Metazoa</taxon>
        <taxon>Ecdysozoa</taxon>
        <taxon>Arthropoda</taxon>
        <taxon>Hexapoda</taxon>
        <taxon>Insecta</taxon>
        <taxon>Pterygota</taxon>
        <taxon>Neoptera</taxon>
        <taxon>Endopterygota</taxon>
        <taxon>Coleoptera</taxon>
        <taxon>Polyphaga</taxon>
        <taxon>Cucujiformia</taxon>
        <taxon>Chrysomeloidea</taxon>
        <taxon>Chrysomelidae</taxon>
        <taxon>Galerucinae</taxon>
        <taxon>Alticini</taxon>
        <taxon>Psylliodes</taxon>
    </lineage>
</organism>
<dbReference type="Proteomes" id="UP001153636">
    <property type="component" value="Chromosome 12"/>
</dbReference>
<dbReference type="PANTHER" id="PTHR23198">
    <property type="entry name" value="NUCLEOPORIN"/>
    <property type="match status" value="1"/>
</dbReference>
<feature type="compositionally biased region" description="Basic and acidic residues" evidence="12">
    <location>
        <begin position="906"/>
        <end position="920"/>
    </location>
</feature>
<dbReference type="SUPFAM" id="SSF82215">
    <property type="entry name" value="C-terminal autoproteolytic domain of nucleoporin nup98"/>
    <property type="match status" value="1"/>
</dbReference>
<keyword evidence="10" id="KW-0906">Nuclear pore complex</keyword>
<dbReference type="PANTHER" id="PTHR23198:SF6">
    <property type="entry name" value="NUCLEAR PORE COMPLEX PROTEIN NUP98-NUP96"/>
    <property type="match status" value="1"/>
</dbReference>
<dbReference type="Gene3D" id="3.30.1610.10">
    <property type="entry name" value="Peptidase S59, nucleoporin"/>
    <property type="match status" value="1"/>
</dbReference>
<evidence type="ECO:0000313" key="14">
    <source>
        <dbReference type="EMBL" id="CAH1102203.1"/>
    </source>
</evidence>
<evidence type="ECO:0000256" key="11">
    <source>
        <dbReference type="ARBA" id="ARBA00023242"/>
    </source>
</evidence>
<dbReference type="GO" id="GO:0000973">
    <property type="term" value="P:post-transcriptional tethering of RNA polymerase II gene DNA at nuclear periphery"/>
    <property type="evidence" value="ECO:0007669"/>
    <property type="project" value="TreeGrafter"/>
</dbReference>
<comment type="subcellular location">
    <subcellularLocation>
        <location evidence="2">Nucleus membrane</location>
        <topology evidence="2">Peripheral membrane protein</topology>
        <orientation evidence="2">Nucleoplasmic side</orientation>
    </subcellularLocation>
    <subcellularLocation>
        <location evidence="1">Nucleus</location>
        <location evidence="1">Nuclear pore complex</location>
    </subcellularLocation>
</comment>
<evidence type="ECO:0000256" key="6">
    <source>
        <dbReference type="ARBA" id="ARBA00022813"/>
    </source>
</evidence>
<dbReference type="InterPro" id="IPR021967">
    <property type="entry name" value="Nup98_C"/>
</dbReference>
<dbReference type="Gene3D" id="1.25.40.690">
    <property type="match status" value="1"/>
</dbReference>
<evidence type="ECO:0000256" key="9">
    <source>
        <dbReference type="ARBA" id="ARBA00023010"/>
    </source>
</evidence>
<evidence type="ECO:0000256" key="4">
    <source>
        <dbReference type="ARBA" id="ARBA00013472"/>
    </source>
</evidence>
<dbReference type="Pfam" id="PF04096">
    <property type="entry name" value="Nucleoporin2"/>
    <property type="match status" value="1"/>
</dbReference>
<evidence type="ECO:0000256" key="1">
    <source>
        <dbReference type="ARBA" id="ARBA00004567"/>
    </source>
</evidence>